<organism evidence="5 6">
    <name type="scientific">Saccharopolyspora halophila</name>
    <dbReference type="NCBI Taxonomy" id="405551"/>
    <lineage>
        <taxon>Bacteria</taxon>
        <taxon>Bacillati</taxon>
        <taxon>Actinomycetota</taxon>
        <taxon>Actinomycetes</taxon>
        <taxon>Pseudonocardiales</taxon>
        <taxon>Pseudonocardiaceae</taxon>
        <taxon>Saccharopolyspora</taxon>
    </lineage>
</organism>
<evidence type="ECO:0000313" key="6">
    <source>
        <dbReference type="Proteomes" id="UP001501218"/>
    </source>
</evidence>
<dbReference type="CDD" id="cd00090">
    <property type="entry name" value="HTH_ARSR"/>
    <property type="match status" value="1"/>
</dbReference>
<dbReference type="PROSITE" id="PS50956">
    <property type="entry name" value="HTH_ASNC_2"/>
    <property type="match status" value="1"/>
</dbReference>
<dbReference type="InterPro" id="IPR011008">
    <property type="entry name" value="Dimeric_a/b-barrel"/>
</dbReference>
<keyword evidence="6" id="KW-1185">Reference proteome</keyword>
<keyword evidence="1" id="KW-0805">Transcription regulation</keyword>
<dbReference type="PRINTS" id="PR00033">
    <property type="entry name" value="HTHASNC"/>
</dbReference>
<dbReference type="InterPro" id="IPR019885">
    <property type="entry name" value="Tscrpt_reg_HTH_AsnC-type_CS"/>
</dbReference>
<dbReference type="PANTHER" id="PTHR30154">
    <property type="entry name" value="LEUCINE-RESPONSIVE REGULATORY PROTEIN"/>
    <property type="match status" value="1"/>
</dbReference>
<dbReference type="InterPro" id="IPR036388">
    <property type="entry name" value="WH-like_DNA-bd_sf"/>
</dbReference>
<dbReference type="InterPro" id="IPR019888">
    <property type="entry name" value="Tscrpt_reg_AsnC-like"/>
</dbReference>
<dbReference type="Gene3D" id="1.10.10.10">
    <property type="entry name" value="Winged helix-like DNA-binding domain superfamily/Winged helix DNA-binding domain"/>
    <property type="match status" value="1"/>
</dbReference>
<evidence type="ECO:0000256" key="3">
    <source>
        <dbReference type="ARBA" id="ARBA00023163"/>
    </source>
</evidence>
<dbReference type="PANTHER" id="PTHR30154:SF34">
    <property type="entry name" value="TRANSCRIPTIONAL REGULATOR AZLB"/>
    <property type="match status" value="1"/>
</dbReference>
<name>A0ABN3GXY6_9PSEU</name>
<reference evidence="5 6" key="1">
    <citation type="journal article" date="2019" name="Int. J. Syst. Evol. Microbiol.">
        <title>The Global Catalogue of Microorganisms (GCM) 10K type strain sequencing project: providing services to taxonomists for standard genome sequencing and annotation.</title>
        <authorList>
            <consortium name="The Broad Institute Genomics Platform"/>
            <consortium name="The Broad Institute Genome Sequencing Center for Infectious Disease"/>
            <person name="Wu L."/>
            <person name="Ma J."/>
        </authorList>
    </citation>
    <scope>NUCLEOTIDE SEQUENCE [LARGE SCALE GENOMIC DNA]</scope>
    <source>
        <strain evidence="5 6">JCM 16221</strain>
    </source>
</reference>
<feature type="domain" description="HTH asnC-type" evidence="4">
    <location>
        <begin position="3"/>
        <end position="64"/>
    </location>
</feature>
<sequence>MAIDALDQEILFQLRQDGRLSNVELAARVGLTPAPCLRRVKRLEADGVIAGYRARIDPAAAGRAFEVMVSAEVSINDRETVEEFEAALTSYDEVLECHRLFGRPDYLIRVAVQDQTAFENFLTGKLMSLNAVARVDSHLIMKKLKTDD</sequence>
<keyword evidence="2" id="KW-0238">DNA-binding</keyword>
<dbReference type="InterPro" id="IPR019887">
    <property type="entry name" value="Tscrpt_reg_AsnC/Lrp_C"/>
</dbReference>
<proteinExistence type="predicted"/>
<gene>
    <name evidence="5" type="ORF">GCM10009854_49670</name>
</gene>
<keyword evidence="3" id="KW-0804">Transcription</keyword>
<accession>A0ABN3GXY6</accession>
<dbReference type="Pfam" id="PF01037">
    <property type="entry name" value="AsnC_trans_reg"/>
    <property type="match status" value="1"/>
</dbReference>
<dbReference type="SMART" id="SM00344">
    <property type="entry name" value="HTH_ASNC"/>
    <property type="match status" value="1"/>
</dbReference>
<dbReference type="Proteomes" id="UP001501218">
    <property type="component" value="Unassembled WGS sequence"/>
</dbReference>
<dbReference type="Pfam" id="PF13412">
    <property type="entry name" value="HTH_24"/>
    <property type="match status" value="1"/>
</dbReference>
<evidence type="ECO:0000313" key="5">
    <source>
        <dbReference type="EMBL" id="GAA2363999.1"/>
    </source>
</evidence>
<evidence type="ECO:0000259" key="4">
    <source>
        <dbReference type="PROSITE" id="PS50956"/>
    </source>
</evidence>
<evidence type="ECO:0000256" key="2">
    <source>
        <dbReference type="ARBA" id="ARBA00023125"/>
    </source>
</evidence>
<dbReference type="InterPro" id="IPR011991">
    <property type="entry name" value="ArsR-like_HTH"/>
</dbReference>
<dbReference type="InterPro" id="IPR036390">
    <property type="entry name" value="WH_DNA-bd_sf"/>
</dbReference>
<dbReference type="SUPFAM" id="SSF54909">
    <property type="entry name" value="Dimeric alpha+beta barrel"/>
    <property type="match status" value="1"/>
</dbReference>
<comment type="caution">
    <text evidence="5">The sequence shown here is derived from an EMBL/GenBank/DDBJ whole genome shotgun (WGS) entry which is preliminary data.</text>
</comment>
<dbReference type="PROSITE" id="PS00519">
    <property type="entry name" value="HTH_ASNC_1"/>
    <property type="match status" value="1"/>
</dbReference>
<dbReference type="InterPro" id="IPR000485">
    <property type="entry name" value="AsnC-type_HTH_dom"/>
</dbReference>
<dbReference type="Gene3D" id="3.30.70.920">
    <property type="match status" value="1"/>
</dbReference>
<dbReference type="EMBL" id="BAAARA010000025">
    <property type="protein sequence ID" value="GAA2363999.1"/>
    <property type="molecule type" value="Genomic_DNA"/>
</dbReference>
<evidence type="ECO:0000256" key="1">
    <source>
        <dbReference type="ARBA" id="ARBA00023015"/>
    </source>
</evidence>
<protein>
    <submittedName>
        <fullName evidence="5">Lrp/AsnC family transcriptional regulator</fullName>
    </submittedName>
</protein>
<dbReference type="SUPFAM" id="SSF46785">
    <property type="entry name" value="Winged helix' DNA-binding domain"/>
    <property type="match status" value="1"/>
</dbReference>